<dbReference type="SUPFAM" id="SSF56281">
    <property type="entry name" value="Metallo-hydrolase/oxidoreductase"/>
    <property type="match status" value="1"/>
</dbReference>
<evidence type="ECO:0000313" key="4">
    <source>
        <dbReference type="Proteomes" id="UP000198680"/>
    </source>
</evidence>
<evidence type="ECO:0000259" key="2">
    <source>
        <dbReference type="SMART" id="SM00849"/>
    </source>
</evidence>
<dbReference type="Proteomes" id="UP000198680">
    <property type="component" value="Unassembled WGS sequence"/>
</dbReference>
<accession>A0A1G9Z7E8</accession>
<protein>
    <submittedName>
        <fullName evidence="3">L-ascorbate metabolism protein UlaG, beta-lactamase superfamily</fullName>
    </submittedName>
</protein>
<evidence type="ECO:0000256" key="1">
    <source>
        <dbReference type="SAM" id="MobiDB-lite"/>
    </source>
</evidence>
<dbReference type="EMBL" id="FNHE01000013">
    <property type="protein sequence ID" value="SDN16466.1"/>
    <property type="molecule type" value="Genomic_DNA"/>
</dbReference>
<dbReference type="Gene3D" id="3.60.15.10">
    <property type="entry name" value="Ribonuclease Z/Hydroxyacylglutathione hydrolase-like"/>
    <property type="match status" value="1"/>
</dbReference>
<dbReference type="PANTHER" id="PTHR15032">
    <property type="entry name" value="N-ACYL-PHOSPHATIDYLETHANOLAMINE-HYDROLYZING PHOSPHOLIPASE D"/>
    <property type="match status" value="1"/>
</dbReference>
<name>A0A1G9Z7E8_9ACTN</name>
<dbReference type="GO" id="GO:0005737">
    <property type="term" value="C:cytoplasm"/>
    <property type="evidence" value="ECO:0007669"/>
    <property type="project" value="TreeGrafter"/>
</dbReference>
<gene>
    <name evidence="3" type="ORF">SAMN05660642_04194</name>
</gene>
<feature type="region of interest" description="Disordered" evidence="1">
    <location>
        <begin position="138"/>
        <end position="165"/>
    </location>
</feature>
<organism evidence="3 4">
    <name type="scientific">Geodermatophilus siccatus</name>
    <dbReference type="NCBI Taxonomy" id="1137991"/>
    <lineage>
        <taxon>Bacteria</taxon>
        <taxon>Bacillati</taxon>
        <taxon>Actinomycetota</taxon>
        <taxon>Actinomycetes</taxon>
        <taxon>Geodermatophilales</taxon>
        <taxon>Geodermatophilaceae</taxon>
        <taxon>Geodermatophilus</taxon>
    </lineage>
</organism>
<dbReference type="STRING" id="1137991.SAMN05660642_04194"/>
<dbReference type="PANTHER" id="PTHR15032:SF4">
    <property type="entry name" value="N-ACYL-PHOSPHATIDYLETHANOLAMINE-HYDROLYZING PHOSPHOLIPASE D"/>
    <property type="match status" value="1"/>
</dbReference>
<evidence type="ECO:0000313" key="3">
    <source>
        <dbReference type="EMBL" id="SDN16466.1"/>
    </source>
</evidence>
<proteinExistence type="predicted"/>
<sequence length="497" mass="52586">MAPAPSVRGEQLPAGGAADRRVDVGESPARRADPPQPARRVAAVLVRLGGSCVVGHGAMLGRRTLPGNRRRPGRVTLAADVASPSAAGMLAVVPSSAARRTTLALAATLAGPAAWVARAAWGLPTALGASQREVQASAAGSPQFADGRFHNRLSTPARPPASAQRGLLRQMHEERDTGLPARPVPVTRPELPAQAGELAVTWFGHSSALLEVDGRRVLVDPVWGERVSPSPLVGPTRLHPAPLPLEELPQVDAVLVSHDHYDHLDLPTVRGLLRTQAAPFVVPLGLGAHLRGWGVPEDRVVELDWDGAVRLAGLTLTCTEARHFSGRFLTRDTTLWASWVVAGPRHRVFFGGDTGYTPAFAQIGALLGPFDLTLLPIGAYNDAWALIHMTPEEAVRAHGDLGGGLLVPVHWATFNLAFHRWAEPVQRLCAAAERSEVRVAVPRPGQRVDVLAPPALTDWWSEVGALADEPVETGDGGAGSSVVARAASWLTARRAGD</sequence>
<dbReference type="InterPro" id="IPR001279">
    <property type="entry name" value="Metallo-B-lactamas"/>
</dbReference>
<dbReference type="AlphaFoldDB" id="A0A1G9Z7E8"/>
<dbReference type="InterPro" id="IPR036866">
    <property type="entry name" value="RibonucZ/Hydroxyglut_hydro"/>
</dbReference>
<dbReference type="SMART" id="SM00849">
    <property type="entry name" value="Lactamase_B"/>
    <property type="match status" value="1"/>
</dbReference>
<keyword evidence="4" id="KW-1185">Reference proteome</keyword>
<feature type="domain" description="Metallo-beta-lactamase" evidence="2">
    <location>
        <begin position="204"/>
        <end position="398"/>
    </location>
</feature>
<reference evidence="4" key="1">
    <citation type="submission" date="2016-10" db="EMBL/GenBank/DDBJ databases">
        <authorList>
            <person name="Varghese N."/>
            <person name="Submissions S."/>
        </authorList>
    </citation>
    <scope>NUCLEOTIDE SEQUENCE [LARGE SCALE GENOMIC DNA]</scope>
    <source>
        <strain evidence="4">DSM 45419</strain>
    </source>
</reference>
<dbReference type="Pfam" id="PF12706">
    <property type="entry name" value="Lactamase_B_2"/>
    <property type="match status" value="1"/>
</dbReference>
<feature type="compositionally biased region" description="Basic and acidic residues" evidence="1">
    <location>
        <begin position="18"/>
        <end position="33"/>
    </location>
</feature>
<feature type="region of interest" description="Disordered" evidence="1">
    <location>
        <begin position="1"/>
        <end position="38"/>
    </location>
</feature>